<evidence type="ECO:0008006" key="6">
    <source>
        <dbReference type="Google" id="ProtNLM"/>
    </source>
</evidence>
<dbReference type="EMBL" id="LKTR01000056">
    <property type="protein sequence ID" value="PKD15956.1"/>
    <property type="molecule type" value="Genomic_DNA"/>
</dbReference>
<dbReference type="PROSITE" id="PS51257">
    <property type="entry name" value="PROKAR_LIPOPROTEIN"/>
    <property type="match status" value="1"/>
</dbReference>
<sequence>MTKPENMKTKILIGILACFLMSCGAMMTPDSDDIIRQPEDAPTNFAMGDGMDFEENVCKSPMLDPEDGTELIMVRSWGNGIGDYEVPEGKYGLSKREFLRLNCGTGELIGVVKK</sequence>
<gene>
    <name evidence="3" type="ORF">APR40_05850</name>
    <name evidence="2" type="ORF">BHS39_05855</name>
</gene>
<dbReference type="Proteomes" id="UP000176009">
    <property type="component" value="Unassembled WGS sequence"/>
</dbReference>
<feature type="signal peptide" evidence="1">
    <location>
        <begin position="1"/>
        <end position="27"/>
    </location>
</feature>
<evidence type="ECO:0000313" key="2">
    <source>
        <dbReference type="EMBL" id="OEY71427.1"/>
    </source>
</evidence>
<name>A0A2N0TMK1_9FLAO</name>
<keyword evidence="4" id="KW-1185">Reference proteome</keyword>
<accession>A0A2N0TMK1</accession>
<reference evidence="3 5" key="1">
    <citation type="submission" date="2015-10" db="EMBL/GenBank/DDBJ databases">
        <title>Draft genome sequence of Salegentibacter salinarum KCTC 12975.</title>
        <authorList>
            <person name="Lin W."/>
            <person name="Zheng Q."/>
        </authorList>
    </citation>
    <scope>NUCLEOTIDE SEQUENCE [LARGE SCALE GENOMIC DNA]</scope>
    <source>
        <strain evidence="3 5">KCTC 12974</strain>
    </source>
</reference>
<comment type="caution">
    <text evidence="3">The sequence shown here is derived from an EMBL/GenBank/DDBJ whole genome shotgun (WGS) entry which is preliminary data.</text>
</comment>
<dbReference type="Proteomes" id="UP000232533">
    <property type="component" value="Unassembled WGS sequence"/>
</dbReference>
<dbReference type="EMBL" id="MJBR01000050">
    <property type="protein sequence ID" value="OEY71427.1"/>
    <property type="molecule type" value="Genomic_DNA"/>
</dbReference>
<keyword evidence="1" id="KW-0732">Signal</keyword>
<proteinExistence type="predicted"/>
<evidence type="ECO:0000256" key="1">
    <source>
        <dbReference type="SAM" id="SignalP"/>
    </source>
</evidence>
<dbReference type="AlphaFoldDB" id="A0A2N0TMK1"/>
<feature type="chain" id="PRO_5014955540" description="Lipoprotein" evidence="1">
    <location>
        <begin position="28"/>
        <end position="114"/>
    </location>
</feature>
<reference evidence="2 4" key="2">
    <citation type="submission" date="2016-09" db="EMBL/GenBank/DDBJ databases">
        <title>Genome Sequence of Salegentibacter salarius,Isolated from a Marine Solar Saltern of the Yellow Sea in South Korea.</title>
        <authorList>
            <person name="Zheng Q."/>
            <person name="Liu Y."/>
        </authorList>
    </citation>
    <scope>NUCLEOTIDE SEQUENCE [LARGE SCALE GENOMIC DNA]</scope>
    <source>
        <strain evidence="2 4">KCTC 12974</strain>
    </source>
</reference>
<protein>
    <recommendedName>
        <fullName evidence="6">Lipoprotein</fullName>
    </recommendedName>
</protein>
<evidence type="ECO:0000313" key="4">
    <source>
        <dbReference type="Proteomes" id="UP000176009"/>
    </source>
</evidence>
<evidence type="ECO:0000313" key="3">
    <source>
        <dbReference type="EMBL" id="PKD15956.1"/>
    </source>
</evidence>
<evidence type="ECO:0000313" key="5">
    <source>
        <dbReference type="Proteomes" id="UP000232533"/>
    </source>
</evidence>
<organism evidence="3 5">
    <name type="scientific">Salegentibacter salarius</name>
    <dbReference type="NCBI Taxonomy" id="435906"/>
    <lineage>
        <taxon>Bacteria</taxon>
        <taxon>Pseudomonadati</taxon>
        <taxon>Bacteroidota</taxon>
        <taxon>Flavobacteriia</taxon>
        <taxon>Flavobacteriales</taxon>
        <taxon>Flavobacteriaceae</taxon>
        <taxon>Salegentibacter</taxon>
    </lineage>
</organism>